<dbReference type="Proteomes" id="UP001444071">
    <property type="component" value="Unassembled WGS sequence"/>
</dbReference>
<evidence type="ECO:0000313" key="2">
    <source>
        <dbReference type="EMBL" id="MEQ2263933.1"/>
    </source>
</evidence>
<organism evidence="2 3">
    <name type="scientific">Xenotaenia resolanae</name>
    <dbReference type="NCBI Taxonomy" id="208358"/>
    <lineage>
        <taxon>Eukaryota</taxon>
        <taxon>Metazoa</taxon>
        <taxon>Chordata</taxon>
        <taxon>Craniata</taxon>
        <taxon>Vertebrata</taxon>
        <taxon>Euteleostomi</taxon>
        <taxon>Actinopterygii</taxon>
        <taxon>Neopterygii</taxon>
        <taxon>Teleostei</taxon>
        <taxon>Neoteleostei</taxon>
        <taxon>Acanthomorphata</taxon>
        <taxon>Ovalentaria</taxon>
        <taxon>Atherinomorphae</taxon>
        <taxon>Cyprinodontiformes</taxon>
        <taxon>Goodeidae</taxon>
        <taxon>Xenotaenia</taxon>
    </lineage>
</organism>
<sequence>MHKHIHPQEKLAGTNLPNRHVGGSRNAQRESDLPMPRKLPSTSSVNPSFSSEMHHKSILSRQTCWYKLADVNDLSCYPLTEFRLEKMKVRITWSRQSRAMLWVVNGYFSQSLHLALQQ</sequence>
<evidence type="ECO:0000313" key="3">
    <source>
        <dbReference type="Proteomes" id="UP001444071"/>
    </source>
</evidence>
<name>A0ABV0W4N5_9TELE</name>
<dbReference type="EMBL" id="JAHRIM010025067">
    <property type="protein sequence ID" value="MEQ2263933.1"/>
    <property type="molecule type" value="Genomic_DNA"/>
</dbReference>
<gene>
    <name evidence="2" type="ORF">XENORESO_015595</name>
</gene>
<protein>
    <submittedName>
        <fullName evidence="2">Uncharacterized protein</fullName>
    </submittedName>
</protein>
<evidence type="ECO:0000256" key="1">
    <source>
        <dbReference type="SAM" id="MobiDB-lite"/>
    </source>
</evidence>
<accession>A0ABV0W4N5</accession>
<reference evidence="2 3" key="1">
    <citation type="submission" date="2021-06" db="EMBL/GenBank/DDBJ databases">
        <authorList>
            <person name="Palmer J.M."/>
        </authorList>
    </citation>
    <scope>NUCLEOTIDE SEQUENCE [LARGE SCALE GENOMIC DNA]</scope>
    <source>
        <strain evidence="2 3">XR_2019</strain>
        <tissue evidence="2">Muscle</tissue>
    </source>
</reference>
<feature type="compositionally biased region" description="Low complexity" evidence="1">
    <location>
        <begin position="41"/>
        <end position="51"/>
    </location>
</feature>
<feature type="region of interest" description="Disordered" evidence="1">
    <location>
        <begin position="1"/>
        <end position="52"/>
    </location>
</feature>
<proteinExistence type="predicted"/>
<comment type="caution">
    <text evidence="2">The sequence shown here is derived from an EMBL/GenBank/DDBJ whole genome shotgun (WGS) entry which is preliminary data.</text>
</comment>
<keyword evidence="3" id="KW-1185">Reference proteome</keyword>